<reference evidence="2" key="1">
    <citation type="submission" date="2023-10" db="EMBL/GenBank/DDBJ databases">
        <title>Genome assemblies of two species of porcelain crab, Petrolisthes cinctipes and Petrolisthes manimaculis (Anomura: Porcellanidae).</title>
        <authorList>
            <person name="Angst P."/>
        </authorList>
    </citation>
    <scope>NUCLEOTIDE SEQUENCE</scope>
    <source>
        <strain evidence="2">PB745_01</strain>
        <tissue evidence="2">Gill</tissue>
    </source>
</reference>
<evidence type="ECO:0000313" key="2">
    <source>
        <dbReference type="EMBL" id="KAK3849732.1"/>
    </source>
</evidence>
<accession>A0AAE1EF01</accession>
<evidence type="ECO:0000313" key="3">
    <source>
        <dbReference type="Proteomes" id="UP001286313"/>
    </source>
</evidence>
<dbReference type="Proteomes" id="UP001286313">
    <property type="component" value="Unassembled WGS sequence"/>
</dbReference>
<feature type="region of interest" description="Disordered" evidence="1">
    <location>
        <begin position="1"/>
        <end position="73"/>
    </location>
</feature>
<feature type="compositionally biased region" description="Basic and acidic residues" evidence="1">
    <location>
        <begin position="1"/>
        <end position="32"/>
    </location>
</feature>
<feature type="compositionally biased region" description="Basic and acidic residues" evidence="1">
    <location>
        <begin position="49"/>
        <end position="61"/>
    </location>
</feature>
<proteinExistence type="predicted"/>
<name>A0AAE1EF01_PETCI</name>
<sequence>MMRETRAKVRTTRREEKELEERKRNDGDEKRGKGASSTLVSYPTGPEIRGIKAERDVKISERVPGSGTFDPSG</sequence>
<organism evidence="2 3">
    <name type="scientific">Petrolisthes cinctipes</name>
    <name type="common">Flat porcelain crab</name>
    <dbReference type="NCBI Taxonomy" id="88211"/>
    <lineage>
        <taxon>Eukaryota</taxon>
        <taxon>Metazoa</taxon>
        <taxon>Ecdysozoa</taxon>
        <taxon>Arthropoda</taxon>
        <taxon>Crustacea</taxon>
        <taxon>Multicrustacea</taxon>
        <taxon>Malacostraca</taxon>
        <taxon>Eumalacostraca</taxon>
        <taxon>Eucarida</taxon>
        <taxon>Decapoda</taxon>
        <taxon>Pleocyemata</taxon>
        <taxon>Anomura</taxon>
        <taxon>Galatheoidea</taxon>
        <taxon>Porcellanidae</taxon>
        <taxon>Petrolisthes</taxon>
    </lineage>
</organism>
<comment type="caution">
    <text evidence="2">The sequence shown here is derived from an EMBL/GenBank/DDBJ whole genome shotgun (WGS) entry which is preliminary data.</text>
</comment>
<dbReference type="AlphaFoldDB" id="A0AAE1EF01"/>
<protein>
    <submittedName>
        <fullName evidence="2">Uncharacterized protein</fullName>
    </submittedName>
</protein>
<gene>
    <name evidence="2" type="ORF">Pcinc_043528</name>
</gene>
<evidence type="ECO:0000256" key="1">
    <source>
        <dbReference type="SAM" id="MobiDB-lite"/>
    </source>
</evidence>
<dbReference type="EMBL" id="JAWQEG010008743">
    <property type="protein sequence ID" value="KAK3849732.1"/>
    <property type="molecule type" value="Genomic_DNA"/>
</dbReference>
<keyword evidence="3" id="KW-1185">Reference proteome</keyword>